<dbReference type="FunFam" id="3.40.50.300:FF:000278">
    <property type="entry name" value="Structural maintenance of chromosomes 2"/>
    <property type="match status" value="1"/>
</dbReference>
<comment type="subcellular location">
    <subcellularLocation>
        <location evidence="1 12">Nucleus</location>
    </subcellularLocation>
</comment>
<keyword evidence="8" id="KW-0226">DNA condensation</keyword>
<keyword evidence="4" id="KW-0547">Nucleotide-binding</keyword>
<evidence type="ECO:0000259" key="14">
    <source>
        <dbReference type="SMART" id="SM00968"/>
    </source>
</evidence>
<evidence type="ECO:0000256" key="2">
    <source>
        <dbReference type="ARBA" id="ARBA00005231"/>
    </source>
</evidence>
<dbReference type="CDD" id="cd03273">
    <property type="entry name" value="ABC_SMC2_euk"/>
    <property type="match status" value="1"/>
</dbReference>
<evidence type="ECO:0000256" key="10">
    <source>
        <dbReference type="ARBA" id="ARBA00023306"/>
    </source>
</evidence>
<dbReference type="InterPro" id="IPR027417">
    <property type="entry name" value="P-loop_NTPase"/>
</dbReference>
<evidence type="ECO:0000256" key="3">
    <source>
        <dbReference type="ARBA" id="ARBA00022618"/>
    </source>
</evidence>
<comment type="function">
    <text evidence="11">Central component of the condensin complex, a complex required for conversion of interphase chromatin into mitotic-like condense chromosomes. The condensin complex probably introduces positive supercoils into relaxed DNA in the presence of type I topoisomerases and converts nicked DNA into positive knotted forms in the presence of type II topoisomerases.</text>
</comment>
<gene>
    <name evidence="15" type="ORF">APICC_00313</name>
</gene>
<evidence type="ECO:0000256" key="13">
    <source>
        <dbReference type="SAM" id="Coils"/>
    </source>
</evidence>
<evidence type="ECO:0000256" key="12">
    <source>
        <dbReference type="PIRNR" id="PIRNR005719"/>
    </source>
</evidence>
<dbReference type="GO" id="GO:0098813">
    <property type="term" value="P:nuclear chromosome segregation"/>
    <property type="evidence" value="ECO:0007669"/>
    <property type="project" value="UniProtKB-ARBA"/>
</dbReference>
<feature type="domain" description="SMC hinge" evidence="14">
    <location>
        <begin position="520"/>
        <end position="640"/>
    </location>
</feature>
<dbReference type="Proteomes" id="UP000242457">
    <property type="component" value="Unassembled WGS sequence"/>
</dbReference>
<reference evidence="15 16" key="1">
    <citation type="submission" date="2014-07" db="EMBL/GenBank/DDBJ databases">
        <title>Genomic and transcriptomic analysis on Apis cerana provide comprehensive insights into honey bee biology.</title>
        <authorList>
            <person name="Diao Q."/>
            <person name="Sun L."/>
            <person name="Zheng H."/>
            <person name="Zheng H."/>
            <person name="Xu S."/>
            <person name="Wang S."/>
            <person name="Zeng Z."/>
            <person name="Hu F."/>
            <person name="Su S."/>
            <person name="Wu J."/>
        </authorList>
    </citation>
    <scope>NUCLEOTIDE SEQUENCE [LARGE SCALE GENOMIC DNA]</scope>
    <source>
        <tissue evidence="15">Pupae without intestine</tissue>
    </source>
</reference>
<comment type="similarity">
    <text evidence="2">Belongs to the SMC family. SMC2 subfamily.</text>
</comment>
<evidence type="ECO:0000256" key="1">
    <source>
        <dbReference type="ARBA" id="ARBA00004123"/>
    </source>
</evidence>
<protein>
    <recommendedName>
        <fullName evidence="12">Structural maintenance of chromosomes protein</fullName>
    </recommendedName>
</protein>
<dbReference type="EMBL" id="KZ288296">
    <property type="protein sequence ID" value="PBC28938.1"/>
    <property type="molecule type" value="Genomic_DNA"/>
</dbReference>
<dbReference type="Pfam" id="PF06470">
    <property type="entry name" value="SMC_hinge"/>
    <property type="match status" value="1"/>
</dbReference>
<keyword evidence="7 13" id="KW-0175">Coiled coil</keyword>
<evidence type="ECO:0000256" key="5">
    <source>
        <dbReference type="ARBA" id="ARBA00022776"/>
    </source>
</evidence>
<feature type="coiled-coil region" evidence="13">
    <location>
        <begin position="395"/>
        <end position="495"/>
    </location>
</feature>
<evidence type="ECO:0000256" key="8">
    <source>
        <dbReference type="ARBA" id="ARBA00023067"/>
    </source>
</evidence>
<sequence>MYIKSMVLEGFKSYGKRIEINDFNKEFNAITGFNGSGKSNILDAICFVLGISNLGQVRATSLQDLVYKSGQAGIKKANVTITFDNRDRDSSPMGYEHHEEIIVTRQVVIGGKNKYLINGSNVQNKRVQDMFCSVQLNVNNPHFLIMQGRITKVLNMKPIEILSMIEEAAGTRMYESKKEAALKTIEKKDSKLKEINDILKNEIGPRLSKLKEEKIQYVEFQRIERELEHCKRICLAWRYVTALNESQNAEENAQIVRNKIEEKTKSINDGEEELKNIEEEYDEITKKKDVETGAQLETLDNELKEAEKKQCKLTAEFNSNEENIKAAKKTIEQLKINITDDENIFVAKQKEYAKVEDLFKMLKETDEQDCKAVLFAQEKYQKISSGLLESQDGENATLEQQLINTKQSLSEAQTQRKQCEMTLNHNREQLKRKKIELKNTGDEYKKYTKDLENKEKEVKNLENELKKLNYKDGYVEELKEQRCKLRNEILTLEEEIDHFESKYPQIRFEYQKPDSNFNHNSVKGVVCKLITVKDKNAAYALDIAAGGKLYNIVVDTEMTSKKILQHGQLQKRVTIIPLNKVGGRSMDNQLIHLAQKIGGIENVRPALSLIDFPEETRSAMTWIFGQIFICKDIEIAKKIAFHDNIMKKCVTLEGDVVDPAGILSGGAPLKTGSVLLKLDELKDIQNKLNTKQETLQNIETTLMNVNNIAEKYTSLKQTFDLRNYEISMVKQKLEQTEYYKIKEEIDSLEKSIEQLLETIIVVEKNEKESTIHAQELEHQLKDVTNIREKQLKNAKSELEKLKTKAENSRKEWQKREQEADMLELEIKELQKSIEVGKEQLITSEEKLNILQEKASVLEQELNEVKVNVKCIQSAIKIQKDNINKQNAYLQKLMTRKEDIIKQNKETELDIKKLNHEINSIKNIVKNCKENVSELTQKYEWIEQDKIYFGKTGGIYDFNVNKPKEMEQKVQQLQSMREKLSRTINTRAISLLDKEEEQFNEMMKKKKIVENDKTKILETIKHLDEKKRETLLKAWEQVNKDFGSIFSSLLPGADAKLQPCENQTVTEGLEIKIAFSGIWKESLGELSGGQRSLVALSLILAMLLFKPAPLYILDEVDAALDLSHTENIGIMLKKHFKHSQFIVVSLKDGMFNNANVVFTTRFVDGMSTVSRSEKIRNDFIFDKYFLNNTPVQ</sequence>
<keyword evidence="16" id="KW-1185">Reference proteome</keyword>
<feature type="coiled-coil region" evidence="13">
    <location>
        <begin position="738"/>
        <end position="1011"/>
    </location>
</feature>
<dbReference type="InterPro" id="IPR036277">
    <property type="entry name" value="SMC_hinge_sf"/>
</dbReference>
<dbReference type="InterPro" id="IPR003395">
    <property type="entry name" value="RecF/RecN/SMC_N"/>
</dbReference>
<keyword evidence="5" id="KW-0498">Mitosis</keyword>
<dbReference type="PANTHER" id="PTHR43977">
    <property type="entry name" value="STRUCTURAL MAINTENANCE OF CHROMOSOMES PROTEIN 3"/>
    <property type="match status" value="1"/>
</dbReference>
<dbReference type="SMART" id="SM00968">
    <property type="entry name" value="SMC_hinge"/>
    <property type="match status" value="1"/>
</dbReference>
<evidence type="ECO:0000256" key="4">
    <source>
        <dbReference type="ARBA" id="ARBA00022741"/>
    </source>
</evidence>
<evidence type="ECO:0000313" key="15">
    <source>
        <dbReference type="EMBL" id="PBC28938.1"/>
    </source>
</evidence>
<dbReference type="GO" id="GO:0000280">
    <property type="term" value="P:nuclear division"/>
    <property type="evidence" value="ECO:0007669"/>
    <property type="project" value="UniProtKB-ARBA"/>
</dbReference>
<dbReference type="Gene3D" id="1.20.1060.20">
    <property type="match status" value="1"/>
</dbReference>
<dbReference type="GO" id="GO:0031981">
    <property type="term" value="C:nuclear lumen"/>
    <property type="evidence" value="ECO:0007669"/>
    <property type="project" value="UniProtKB-ARBA"/>
</dbReference>
<dbReference type="AlphaFoldDB" id="A0A2A3EB41"/>
<evidence type="ECO:0000313" key="16">
    <source>
        <dbReference type="Proteomes" id="UP000242457"/>
    </source>
</evidence>
<dbReference type="InterPro" id="IPR027120">
    <property type="entry name" value="Smc2_ABC"/>
</dbReference>
<proteinExistence type="inferred from homology"/>
<evidence type="ECO:0000256" key="6">
    <source>
        <dbReference type="ARBA" id="ARBA00022840"/>
    </source>
</evidence>
<dbReference type="Gene3D" id="3.30.70.1620">
    <property type="match status" value="1"/>
</dbReference>
<dbReference type="GO" id="GO:0005524">
    <property type="term" value="F:ATP binding"/>
    <property type="evidence" value="ECO:0007669"/>
    <property type="project" value="UniProtKB-KW"/>
</dbReference>
<feature type="coiled-coil region" evidence="13">
    <location>
        <begin position="239"/>
        <end position="344"/>
    </location>
</feature>
<dbReference type="GO" id="GO:0030261">
    <property type="term" value="P:chromosome condensation"/>
    <property type="evidence" value="ECO:0007669"/>
    <property type="project" value="UniProtKB-KW"/>
</dbReference>
<dbReference type="GO" id="GO:0000793">
    <property type="term" value="C:condensed chromosome"/>
    <property type="evidence" value="ECO:0007669"/>
    <property type="project" value="UniProtKB-ARBA"/>
</dbReference>
<dbReference type="FunFam" id="1.20.1060.20:FF:000005">
    <property type="entry name" value="Structural maintenance of chromosomes 2"/>
    <property type="match status" value="1"/>
</dbReference>
<organism evidence="15 16">
    <name type="scientific">Apis cerana cerana</name>
    <name type="common">Oriental honeybee</name>
    <dbReference type="NCBI Taxonomy" id="94128"/>
    <lineage>
        <taxon>Eukaryota</taxon>
        <taxon>Metazoa</taxon>
        <taxon>Ecdysozoa</taxon>
        <taxon>Arthropoda</taxon>
        <taxon>Hexapoda</taxon>
        <taxon>Insecta</taxon>
        <taxon>Pterygota</taxon>
        <taxon>Neoptera</taxon>
        <taxon>Endopterygota</taxon>
        <taxon>Hymenoptera</taxon>
        <taxon>Apocrita</taxon>
        <taxon>Aculeata</taxon>
        <taxon>Apoidea</taxon>
        <taxon>Anthophila</taxon>
        <taxon>Apidae</taxon>
        <taxon>Apis</taxon>
    </lineage>
</organism>
<evidence type="ECO:0000256" key="11">
    <source>
        <dbReference type="ARBA" id="ARBA00058936"/>
    </source>
</evidence>
<dbReference type="SUPFAM" id="SSF52540">
    <property type="entry name" value="P-loop containing nucleoside triphosphate hydrolases"/>
    <property type="match status" value="2"/>
</dbReference>
<dbReference type="GO" id="GO:0016887">
    <property type="term" value="F:ATP hydrolysis activity"/>
    <property type="evidence" value="ECO:0007669"/>
    <property type="project" value="InterPro"/>
</dbReference>
<dbReference type="GO" id="GO:0051301">
    <property type="term" value="P:cell division"/>
    <property type="evidence" value="ECO:0007669"/>
    <property type="project" value="UniProtKB-KW"/>
</dbReference>
<evidence type="ECO:0000256" key="7">
    <source>
        <dbReference type="ARBA" id="ARBA00023054"/>
    </source>
</evidence>
<dbReference type="FunFam" id="3.40.50.300:FF:000385">
    <property type="entry name" value="Structural maintenance of chromosomes 2"/>
    <property type="match status" value="1"/>
</dbReference>
<name>A0A2A3EB41_APICC</name>
<keyword evidence="3" id="KW-0132">Cell division</keyword>
<dbReference type="GO" id="GO:0000796">
    <property type="term" value="C:condensin complex"/>
    <property type="evidence" value="ECO:0007669"/>
    <property type="project" value="UniProtKB-ARBA"/>
</dbReference>
<dbReference type="PIRSF" id="PIRSF005719">
    <property type="entry name" value="SMC"/>
    <property type="match status" value="1"/>
</dbReference>
<accession>A0A2A3EB41</accession>
<dbReference type="Pfam" id="PF02463">
    <property type="entry name" value="SMC_N"/>
    <property type="match status" value="1"/>
</dbReference>
<dbReference type="InterPro" id="IPR024704">
    <property type="entry name" value="SMC"/>
</dbReference>
<dbReference type="STRING" id="94128.A0A2A3EB41"/>
<evidence type="ECO:0000256" key="9">
    <source>
        <dbReference type="ARBA" id="ARBA00023242"/>
    </source>
</evidence>
<keyword evidence="6" id="KW-0067">ATP-binding</keyword>
<keyword evidence="10" id="KW-0131">Cell cycle</keyword>
<dbReference type="SUPFAM" id="SSF75553">
    <property type="entry name" value="Smc hinge domain"/>
    <property type="match status" value="1"/>
</dbReference>
<dbReference type="InterPro" id="IPR010935">
    <property type="entry name" value="SMC_hinge"/>
</dbReference>
<dbReference type="Gene3D" id="3.40.50.300">
    <property type="entry name" value="P-loop containing nucleotide triphosphate hydrolases"/>
    <property type="match status" value="2"/>
</dbReference>
<keyword evidence="9 12" id="KW-0539">Nucleus</keyword>
<dbReference type="OrthoDB" id="10255539at2759"/>